<evidence type="ECO:0000256" key="7">
    <source>
        <dbReference type="ARBA" id="ARBA00022490"/>
    </source>
</evidence>
<dbReference type="SMART" id="SM00387">
    <property type="entry name" value="HATPase_c"/>
    <property type="match status" value="1"/>
</dbReference>
<keyword evidence="12 20" id="KW-0418">Kinase</keyword>
<dbReference type="GO" id="GO:0016020">
    <property type="term" value="C:membrane"/>
    <property type="evidence" value="ECO:0007669"/>
    <property type="project" value="InterPro"/>
</dbReference>
<dbReference type="PANTHER" id="PTHR24421:SF10">
    <property type="entry name" value="NITRATE_NITRITE SENSOR PROTEIN NARQ"/>
    <property type="match status" value="1"/>
</dbReference>
<name>Q3SG40_THIDA</name>
<comment type="function">
    <text evidence="17">Member of the two-component regulatory system NreB/NreC involved in the control of dissimilatory nitrate/nitrite reduction in response to oxygen. NreB functions as a direct oxygen sensor histidine kinase which is autophosphorylated, in the absence of oxygen, probably at the conserved histidine residue, and transfers its phosphate group probably to a conserved aspartate residue of NreC. NreB/NreC activates the expression of the nitrate (narGHJI) and nitrite (nir) reductase operons, as well as the putative nitrate transporter gene narT.</text>
</comment>
<reference evidence="20 21" key="1">
    <citation type="journal article" date="2006" name="J. Bacteriol.">
        <title>The genome sequence of the obligately chemolithoautotrophic, facultatively anaerobic bacterium Thiobacillus denitrificans.</title>
        <authorList>
            <person name="Beller H.R."/>
            <person name="Chain P.S."/>
            <person name="Letain T.E."/>
            <person name="Chakicherla A."/>
            <person name="Larimer F.W."/>
            <person name="Richardson P.M."/>
            <person name="Coleman M.A."/>
            <person name="Wood A.P."/>
            <person name="Kelly D.P."/>
        </authorList>
    </citation>
    <scope>NUCLEOTIDE SEQUENCE [LARGE SCALE GENOMIC DNA]</scope>
    <source>
        <strain evidence="20 21">ATCC 25259</strain>
    </source>
</reference>
<keyword evidence="14" id="KW-0408">Iron</keyword>
<evidence type="ECO:0000256" key="1">
    <source>
        <dbReference type="ARBA" id="ARBA00000085"/>
    </source>
</evidence>
<dbReference type="Gene3D" id="3.30.565.10">
    <property type="entry name" value="Histidine kinase-like ATPase, C-terminal domain"/>
    <property type="match status" value="1"/>
</dbReference>
<evidence type="ECO:0000259" key="19">
    <source>
        <dbReference type="PROSITE" id="PS50109"/>
    </source>
</evidence>
<dbReference type="STRING" id="292415.Tbd_2463"/>
<evidence type="ECO:0000256" key="15">
    <source>
        <dbReference type="ARBA" id="ARBA00023012"/>
    </source>
</evidence>
<dbReference type="GO" id="GO:0051539">
    <property type="term" value="F:4 iron, 4 sulfur cluster binding"/>
    <property type="evidence" value="ECO:0007669"/>
    <property type="project" value="UniProtKB-KW"/>
</dbReference>
<organism evidence="20 21">
    <name type="scientific">Thiobacillus denitrificans (strain ATCC 25259 / T1)</name>
    <dbReference type="NCBI Taxonomy" id="292415"/>
    <lineage>
        <taxon>Bacteria</taxon>
        <taxon>Pseudomonadati</taxon>
        <taxon>Pseudomonadota</taxon>
        <taxon>Betaproteobacteria</taxon>
        <taxon>Nitrosomonadales</taxon>
        <taxon>Thiobacillaceae</taxon>
        <taxon>Thiobacillus</taxon>
    </lineage>
</organism>
<evidence type="ECO:0000256" key="17">
    <source>
        <dbReference type="ARBA" id="ARBA00024827"/>
    </source>
</evidence>
<evidence type="ECO:0000256" key="10">
    <source>
        <dbReference type="ARBA" id="ARBA00022723"/>
    </source>
</evidence>
<dbReference type="GO" id="GO:0005737">
    <property type="term" value="C:cytoplasm"/>
    <property type="evidence" value="ECO:0007669"/>
    <property type="project" value="UniProtKB-SubCell"/>
</dbReference>
<keyword evidence="11" id="KW-0547">Nucleotide-binding</keyword>
<feature type="domain" description="Histidine kinase" evidence="19">
    <location>
        <begin position="206"/>
        <end position="405"/>
    </location>
</feature>
<evidence type="ECO:0000256" key="3">
    <source>
        <dbReference type="ARBA" id="ARBA00004496"/>
    </source>
</evidence>
<dbReference type="SMART" id="SM00065">
    <property type="entry name" value="GAF"/>
    <property type="match status" value="1"/>
</dbReference>
<evidence type="ECO:0000256" key="4">
    <source>
        <dbReference type="ARBA" id="ARBA00012438"/>
    </source>
</evidence>
<comment type="cofactor">
    <cofactor evidence="2">
        <name>[4Fe-4S] cluster</name>
        <dbReference type="ChEBI" id="CHEBI:49883"/>
    </cofactor>
</comment>
<evidence type="ECO:0000256" key="12">
    <source>
        <dbReference type="ARBA" id="ARBA00022777"/>
    </source>
</evidence>
<proteinExistence type="predicted"/>
<evidence type="ECO:0000313" key="20">
    <source>
        <dbReference type="EMBL" id="AAZ98416.1"/>
    </source>
</evidence>
<dbReference type="Pfam" id="PF02518">
    <property type="entry name" value="HATPase_c"/>
    <property type="match status" value="1"/>
</dbReference>
<dbReference type="SUPFAM" id="SSF55874">
    <property type="entry name" value="ATPase domain of HSP90 chaperone/DNA topoisomerase II/histidine kinase"/>
    <property type="match status" value="1"/>
</dbReference>
<sequence length="415" mass="46021">MLKVSAADRLMKDNTHPLVQHPARDAAEVSIPALRVLSEITTSLSTDANVEQLLGRFLSTMIRLAGAQGGAVRVITDDRTHLRLIASVGLPPDLVEHEHLVSVDCGVCGKAAREVSVSSWNNVAYCKRQANDPYFSGTCSTVVAVPLMHKNQVMGVYNLFLEEGHVVPEDVRLLFRSISEHLGIALENARLTRENMRISLMNERQMLANQIHDSLAQTLAYAKMRLTVLSDAMRHEDYAKANRFLGDVEEAVDLAYADLRDLITQYRDRINPRGLVPAIQELAKGFRKKANADVDFLNLVQDVTLTPDEEIQVFHIIQESLYNIAKHARARHVVITFDLENGQYIVNVADDGVGVQKKHDESSTLGKSFGLTIMRERAARLNGKLVVESRPAGGTVVRLVFPQRAASHQNSEHAA</sequence>
<evidence type="ECO:0000256" key="8">
    <source>
        <dbReference type="ARBA" id="ARBA00022553"/>
    </source>
</evidence>
<evidence type="ECO:0000256" key="6">
    <source>
        <dbReference type="ARBA" id="ARBA00022485"/>
    </source>
</evidence>
<evidence type="ECO:0000256" key="11">
    <source>
        <dbReference type="ARBA" id="ARBA00022741"/>
    </source>
</evidence>
<accession>Q3SG40</accession>
<keyword evidence="6" id="KW-0004">4Fe-4S</keyword>
<dbReference type="InterPro" id="IPR004358">
    <property type="entry name" value="Sig_transdc_His_kin-like_C"/>
</dbReference>
<evidence type="ECO:0000256" key="2">
    <source>
        <dbReference type="ARBA" id="ARBA00001966"/>
    </source>
</evidence>
<keyword evidence="13" id="KW-0067">ATP-binding</keyword>
<dbReference type="GO" id="GO:0000155">
    <property type="term" value="F:phosphorelay sensor kinase activity"/>
    <property type="evidence" value="ECO:0007669"/>
    <property type="project" value="InterPro"/>
</dbReference>
<dbReference type="KEGG" id="tbd:Tbd_2463"/>
<dbReference type="EC" id="2.7.13.3" evidence="4"/>
<dbReference type="Gene3D" id="1.20.5.1930">
    <property type="match status" value="1"/>
</dbReference>
<protein>
    <recommendedName>
        <fullName evidence="5">Oxygen sensor histidine kinase NreB</fullName>
        <ecNumber evidence="4">2.7.13.3</ecNumber>
    </recommendedName>
    <alternativeName>
        <fullName evidence="18">Nitrogen regulation protein B</fullName>
    </alternativeName>
</protein>
<keyword evidence="7" id="KW-0963">Cytoplasm</keyword>
<evidence type="ECO:0000256" key="5">
    <source>
        <dbReference type="ARBA" id="ARBA00017322"/>
    </source>
</evidence>
<keyword evidence="16" id="KW-0411">Iron-sulfur</keyword>
<dbReference type="InterPro" id="IPR011712">
    <property type="entry name" value="Sig_transdc_His_kin_sub3_dim/P"/>
</dbReference>
<dbReference type="CDD" id="cd16917">
    <property type="entry name" value="HATPase_UhpB-NarQ-NarX-like"/>
    <property type="match status" value="1"/>
</dbReference>
<keyword evidence="21" id="KW-1185">Reference proteome</keyword>
<dbReference type="GO" id="GO:0046872">
    <property type="term" value="F:metal ion binding"/>
    <property type="evidence" value="ECO:0007669"/>
    <property type="project" value="UniProtKB-KW"/>
</dbReference>
<evidence type="ECO:0000313" key="21">
    <source>
        <dbReference type="Proteomes" id="UP000008291"/>
    </source>
</evidence>
<dbReference type="EMBL" id="CP000116">
    <property type="protein sequence ID" value="AAZ98416.1"/>
    <property type="molecule type" value="Genomic_DNA"/>
</dbReference>
<keyword evidence="15" id="KW-0902">Two-component regulatory system</keyword>
<dbReference type="InterPro" id="IPR003594">
    <property type="entry name" value="HATPase_dom"/>
</dbReference>
<gene>
    <name evidence="20" type="ordered locus">Tbd_2463</name>
</gene>
<dbReference type="PRINTS" id="PR00344">
    <property type="entry name" value="BCTRLSENSOR"/>
</dbReference>
<evidence type="ECO:0000256" key="14">
    <source>
        <dbReference type="ARBA" id="ARBA00023004"/>
    </source>
</evidence>
<dbReference type="InterPro" id="IPR029016">
    <property type="entry name" value="GAF-like_dom_sf"/>
</dbReference>
<comment type="subcellular location">
    <subcellularLocation>
        <location evidence="3">Cytoplasm</location>
    </subcellularLocation>
</comment>
<evidence type="ECO:0000256" key="13">
    <source>
        <dbReference type="ARBA" id="ARBA00022840"/>
    </source>
</evidence>
<dbReference type="AlphaFoldDB" id="Q3SG40"/>
<keyword evidence="10" id="KW-0479">Metal-binding</keyword>
<dbReference type="PANTHER" id="PTHR24421">
    <property type="entry name" value="NITRATE/NITRITE SENSOR PROTEIN NARX-RELATED"/>
    <property type="match status" value="1"/>
</dbReference>
<dbReference type="InterPro" id="IPR003018">
    <property type="entry name" value="GAF"/>
</dbReference>
<dbReference type="eggNOG" id="COG3850">
    <property type="taxonomic scope" value="Bacteria"/>
</dbReference>
<dbReference type="Proteomes" id="UP000008291">
    <property type="component" value="Chromosome"/>
</dbReference>
<evidence type="ECO:0000256" key="18">
    <source>
        <dbReference type="ARBA" id="ARBA00030800"/>
    </source>
</evidence>
<evidence type="ECO:0000256" key="9">
    <source>
        <dbReference type="ARBA" id="ARBA00022679"/>
    </source>
</evidence>
<keyword evidence="8" id="KW-0597">Phosphoprotein</keyword>
<dbReference type="InterPro" id="IPR050482">
    <property type="entry name" value="Sensor_HK_TwoCompSys"/>
</dbReference>
<dbReference type="GO" id="GO:0046983">
    <property type="term" value="F:protein dimerization activity"/>
    <property type="evidence" value="ECO:0007669"/>
    <property type="project" value="InterPro"/>
</dbReference>
<dbReference type="Pfam" id="PF07730">
    <property type="entry name" value="HisKA_3"/>
    <property type="match status" value="1"/>
</dbReference>
<dbReference type="PROSITE" id="PS50109">
    <property type="entry name" value="HIS_KIN"/>
    <property type="match status" value="1"/>
</dbReference>
<dbReference type="HOGENOM" id="CLU_000445_20_10_4"/>
<keyword evidence="9" id="KW-0808">Transferase</keyword>
<dbReference type="InterPro" id="IPR036890">
    <property type="entry name" value="HATPase_C_sf"/>
</dbReference>
<dbReference type="Pfam" id="PF13185">
    <property type="entry name" value="GAF_2"/>
    <property type="match status" value="1"/>
</dbReference>
<evidence type="ECO:0000256" key="16">
    <source>
        <dbReference type="ARBA" id="ARBA00023014"/>
    </source>
</evidence>
<comment type="catalytic activity">
    <reaction evidence="1">
        <text>ATP + protein L-histidine = ADP + protein N-phospho-L-histidine.</text>
        <dbReference type="EC" id="2.7.13.3"/>
    </reaction>
</comment>
<dbReference type="GO" id="GO:0005524">
    <property type="term" value="F:ATP binding"/>
    <property type="evidence" value="ECO:0007669"/>
    <property type="project" value="UniProtKB-KW"/>
</dbReference>
<dbReference type="Gene3D" id="3.30.450.40">
    <property type="match status" value="1"/>
</dbReference>
<dbReference type="SUPFAM" id="SSF55781">
    <property type="entry name" value="GAF domain-like"/>
    <property type="match status" value="1"/>
</dbReference>
<dbReference type="InterPro" id="IPR005467">
    <property type="entry name" value="His_kinase_dom"/>
</dbReference>